<dbReference type="GO" id="GO:0032259">
    <property type="term" value="P:methylation"/>
    <property type="evidence" value="ECO:0007669"/>
    <property type="project" value="UniProtKB-KW"/>
</dbReference>
<name>A0A430FZH5_9SPHN</name>
<keyword evidence="2" id="KW-0489">Methyltransferase</keyword>
<dbReference type="AlphaFoldDB" id="A0A430FZH5"/>
<dbReference type="PIRSF" id="PIRSF031679">
    <property type="entry name" value="Mtase_Alr7345_prd"/>
    <property type="match status" value="1"/>
</dbReference>
<reference evidence="2 3" key="1">
    <citation type="submission" date="2018-07" db="EMBL/GenBank/DDBJ databases">
        <title>Genomic and Epidemiologic Investigation of an Indolent Hospital Outbreak.</title>
        <authorList>
            <person name="Johnson R.C."/>
            <person name="Deming C."/>
            <person name="Conlan S."/>
            <person name="Zellmer C.J."/>
            <person name="Michelin A.V."/>
            <person name="Lee-Lin S."/>
            <person name="Thomas P.J."/>
            <person name="Park M."/>
            <person name="Weingarten R.A."/>
            <person name="Less J."/>
            <person name="Dekker J.P."/>
            <person name="Frank K.M."/>
            <person name="Musser K.A."/>
            <person name="Mcquiston J.R."/>
            <person name="Henderson D.K."/>
            <person name="Lau A.F."/>
            <person name="Palmore T.N."/>
            <person name="Segre J.A."/>
        </authorList>
    </citation>
    <scope>NUCLEOTIDE SEQUENCE [LARGE SCALE GENOMIC DNA]</scope>
    <source>
        <strain evidence="2 3">SK-CDC1_0717</strain>
    </source>
</reference>
<keyword evidence="1" id="KW-0732">Signal</keyword>
<dbReference type="GO" id="GO:0008168">
    <property type="term" value="F:methyltransferase activity"/>
    <property type="evidence" value="ECO:0007669"/>
    <property type="project" value="UniProtKB-KW"/>
</dbReference>
<dbReference type="Gene3D" id="3.40.50.150">
    <property type="entry name" value="Vaccinia Virus protein VP39"/>
    <property type="match status" value="1"/>
</dbReference>
<organism evidence="2 3">
    <name type="scientific">Sphingomonas koreensis</name>
    <dbReference type="NCBI Taxonomy" id="93064"/>
    <lineage>
        <taxon>Bacteria</taxon>
        <taxon>Pseudomonadati</taxon>
        <taxon>Pseudomonadota</taxon>
        <taxon>Alphaproteobacteria</taxon>
        <taxon>Sphingomonadales</taxon>
        <taxon>Sphingomonadaceae</taxon>
        <taxon>Sphingomonas</taxon>
    </lineage>
</organism>
<dbReference type="SUPFAM" id="SSF53335">
    <property type="entry name" value="S-adenosyl-L-methionine-dependent methyltransferases"/>
    <property type="match status" value="1"/>
</dbReference>
<accession>A0A430FZH5</accession>
<dbReference type="EMBL" id="QQYZ01000022">
    <property type="protein sequence ID" value="RSY78761.1"/>
    <property type="molecule type" value="Genomic_DNA"/>
</dbReference>
<feature type="signal peptide" evidence="1">
    <location>
        <begin position="1"/>
        <end position="19"/>
    </location>
</feature>
<feature type="chain" id="PRO_5019182765" evidence="1">
    <location>
        <begin position="20"/>
        <end position="249"/>
    </location>
</feature>
<protein>
    <submittedName>
        <fullName evidence="2">Methyltransferase</fullName>
    </submittedName>
</protein>
<keyword evidence="2" id="KW-0808">Transferase</keyword>
<dbReference type="InterPro" id="IPR016980">
    <property type="entry name" value="S-AdoMet-dep_MeTrfase_Alr7345"/>
</dbReference>
<gene>
    <name evidence="2" type="ORF">DAH66_18125</name>
</gene>
<evidence type="ECO:0000313" key="2">
    <source>
        <dbReference type="EMBL" id="RSY78761.1"/>
    </source>
</evidence>
<dbReference type="RefSeq" id="WP_126005426.1">
    <property type="nucleotide sequence ID" value="NZ_QQYZ01000022.1"/>
</dbReference>
<evidence type="ECO:0000256" key="1">
    <source>
        <dbReference type="SAM" id="SignalP"/>
    </source>
</evidence>
<comment type="caution">
    <text evidence="2">The sequence shown here is derived from an EMBL/GenBank/DDBJ whole genome shotgun (WGS) entry which is preliminary data.</text>
</comment>
<proteinExistence type="predicted"/>
<evidence type="ECO:0000313" key="3">
    <source>
        <dbReference type="Proteomes" id="UP000287746"/>
    </source>
</evidence>
<dbReference type="InterPro" id="IPR029063">
    <property type="entry name" value="SAM-dependent_MTases_sf"/>
</dbReference>
<sequence>MMKLAITAACLLAVAAPIAAQKATPAITAALADPSRPADQRAKDATRKPAELLAFAGIKPGQQVADFIMGGGYWTRILSPLVGEKGKVYAYQPAEFIQFRAAYADEQKAAVTGLANTVALSESLAAVSFPEKLDAIMTVQNYHDLFLSPFPKGTGEAVTRKLYNSLRPGGVLLVVDHVANADPENKAPTALHRIDPAVARRELEKAGFRFAGKLDLLRNPADPHTAGVFDPSIRGKTDQFVFKFVRPRS</sequence>
<dbReference type="Proteomes" id="UP000287746">
    <property type="component" value="Unassembled WGS sequence"/>
</dbReference>